<evidence type="ECO:0000313" key="2">
    <source>
        <dbReference type="EMBL" id="TDQ29744.1"/>
    </source>
</evidence>
<dbReference type="OrthoDB" id="1187891at2"/>
<feature type="signal peptide" evidence="1">
    <location>
        <begin position="1"/>
        <end position="24"/>
    </location>
</feature>
<name>A0A4R6TK44_9FLAO</name>
<evidence type="ECO:0000313" key="3">
    <source>
        <dbReference type="Proteomes" id="UP000295390"/>
    </source>
</evidence>
<organism evidence="2 3">
    <name type="scientific">Tenacibaculum caenipelagi</name>
    <dbReference type="NCBI Taxonomy" id="1325435"/>
    <lineage>
        <taxon>Bacteria</taxon>
        <taxon>Pseudomonadati</taxon>
        <taxon>Bacteroidota</taxon>
        <taxon>Flavobacteriia</taxon>
        <taxon>Flavobacteriales</taxon>
        <taxon>Flavobacteriaceae</taxon>
        <taxon>Tenacibaculum</taxon>
    </lineage>
</organism>
<comment type="caution">
    <text evidence="2">The sequence shown here is derived from an EMBL/GenBank/DDBJ whole genome shotgun (WGS) entry which is preliminary data.</text>
</comment>
<reference evidence="2 3" key="1">
    <citation type="submission" date="2019-03" db="EMBL/GenBank/DDBJ databases">
        <title>Genomic Encyclopedia of Type Strains, Phase III (KMG-III): the genomes of soil and plant-associated and newly described type strains.</title>
        <authorList>
            <person name="Whitman W."/>
        </authorList>
    </citation>
    <scope>NUCLEOTIDE SEQUENCE [LARGE SCALE GENOMIC DNA]</scope>
    <source>
        <strain evidence="2 3">CECT 8283</strain>
    </source>
</reference>
<dbReference type="RefSeq" id="WP_133534296.1">
    <property type="nucleotide sequence ID" value="NZ_SNYH01000001.1"/>
</dbReference>
<dbReference type="PROSITE" id="PS51257">
    <property type="entry name" value="PROKAR_LIPOPROTEIN"/>
    <property type="match status" value="1"/>
</dbReference>
<feature type="chain" id="PRO_5020219978" evidence="1">
    <location>
        <begin position="25"/>
        <end position="195"/>
    </location>
</feature>
<evidence type="ECO:0000256" key="1">
    <source>
        <dbReference type="SAM" id="SignalP"/>
    </source>
</evidence>
<dbReference type="AlphaFoldDB" id="A0A4R6TK44"/>
<accession>A0A4R6TK44</accession>
<keyword evidence="3" id="KW-1185">Reference proteome</keyword>
<proteinExistence type="predicted"/>
<gene>
    <name evidence="2" type="ORF">DFQ07_0064</name>
</gene>
<dbReference type="EMBL" id="SNYH01000001">
    <property type="protein sequence ID" value="TDQ29744.1"/>
    <property type="molecule type" value="Genomic_DNA"/>
</dbReference>
<dbReference type="Proteomes" id="UP000295390">
    <property type="component" value="Unassembled WGS sequence"/>
</dbReference>
<protein>
    <submittedName>
        <fullName evidence="2">Uncharacterized protein</fullName>
    </submittedName>
</protein>
<keyword evidence="1" id="KW-0732">Signal</keyword>
<sequence>MKHFYIVICAFLFFSCASVPSSTATLTKEIIQESDNMHQLNISLINQLFEERKERINSFIDNKYTPALLKNYEKLLPDSLDYKKELPNILNSIIPVISHKKDSLQNVLYLQKQDVLNQLANNYTNYNKATTSLQNLINSLVKIKTTESDALLAIDKLTGDKVNFKKVENTITNSIDKTGDSLDKLIQIEKVINQK</sequence>